<gene>
    <name evidence="1" type="ORF">LCGC14_2711040</name>
</gene>
<evidence type="ECO:0000313" key="1">
    <source>
        <dbReference type="EMBL" id="KKK91625.1"/>
    </source>
</evidence>
<protein>
    <submittedName>
        <fullName evidence="1">Uncharacterized protein</fullName>
    </submittedName>
</protein>
<comment type="caution">
    <text evidence="1">The sequence shown here is derived from an EMBL/GenBank/DDBJ whole genome shotgun (WGS) entry which is preliminary data.</text>
</comment>
<dbReference type="EMBL" id="LAZR01048570">
    <property type="protein sequence ID" value="KKK91625.1"/>
    <property type="molecule type" value="Genomic_DNA"/>
</dbReference>
<accession>A0A0F9A0N7</accession>
<dbReference type="AlphaFoldDB" id="A0A0F9A0N7"/>
<name>A0A0F9A0N7_9ZZZZ</name>
<sequence length="59" mass="6637">MNDDVLGHLREARAALLDERDAGNGSRELSITLTEIDTAILWRQQDLTLKLPHVNEVGR</sequence>
<proteinExistence type="predicted"/>
<organism evidence="1">
    <name type="scientific">marine sediment metagenome</name>
    <dbReference type="NCBI Taxonomy" id="412755"/>
    <lineage>
        <taxon>unclassified sequences</taxon>
        <taxon>metagenomes</taxon>
        <taxon>ecological metagenomes</taxon>
    </lineage>
</organism>
<reference evidence="1" key="1">
    <citation type="journal article" date="2015" name="Nature">
        <title>Complex archaea that bridge the gap between prokaryotes and eukaryotes.</title>
        <authorList>
            <person name="Spang A."/>
            <person name="Saw J.H."/>
            <person name="Jorgensen S.L."/>
            <person name="Zaremba-Niedzwiedzka K."/>
            <person name="Martijn J."/>
            <person name="Lind A.E."/>
            <person name="van Eijk R."/>
            <person name="Schleper C."/>
            <person name="Guy L."/>
            <person name="Ettema T.J."/>
        </authorList>
    </citation>
    <scope>NUCLEOTIDE SEQUENCE</scope>
</reference>